<dbReference type="Pfam" id="PF24409">
    <property type="entry name" value="wHTH-PRTase_assc"/>
    <property type="match status" value="1"/>
</dbReference>
<evidence type="ECO:0000259" key="1">
    <source>
        <dbReference type="Pfam" id="PF24390"/>
    </source>
</evidence>
<dbReference type="InterPro" id="IPR056920">
    <property type="entry name" value="PRTase-CE"/>
</dbReference>
<accession>A0AAJ1T1K7</accession>
<dbReference type="EMBL" id="JAUSTB010000024">
    <property type="protein sequence ID" value="MDQ0148038.1"/>
    <property type="molecule type" value="Genomic_DNA"/>
</dbReference>
<feature type="domain" description="PRTase-CE" evidence="1">
    <location>
        <begin position="96"/>
        <end position="240"/>
    </location>
</feature>
<evidence type="ECO:0000313" key="3">
    <source>
        <dbReference type="EMBL" id="MDQ0148038.1"/>
    </source>
</evidence>
<dbReference type="Proteomes" id="UP001239267">
    <property type="component" value="Unassembled WGS sequence"/>
</dbReference>
<name>A0AAJ1T1K7_9MICC</name>
<sequence length="372" mass="41447">MRPFFRQKLAGLQEDRALDFPAVLLIPRKLNEFETKPHTGSFSERKLKTAYVDFDPGALLPVTPGSEAFLGSVVRDLAGVKPAHQDIWLHPASSLQLLRDSQCRSIVLLSDYAGSGKQIINYARALARNPTIRSWRSGRLIKIHAVAFAASEIAVHNVSRDKYVDSFSFEMLAPSFSSSGWSEMERQIIDRLCKEYALPNRKNQAYGFMGSRGVFATDSTVPNNLPVILRQTGGGWLPFFDERVMPSDLLDKIVGYSPRARRDIILAESGQPRLLESMNLVDRSREQVSLLMILGLASRRGRSLASIAGALRLSAEEAHSLVAFLQSSALLDDRNRATPLGLQELAMAKRKPRKSVAMLEPSFDAYYPESLR</sequence>
<evidence type="ECO:0000313" key="4">
    <source>
        <dbReference type="Proteomes" id="UP001239267"/>
    </source>
</evidence>
<comment type="caution">
    <text evidence="3">The sequence shown here is derived from an EMBL/GenBank/DDBJ whole genome shotgun (WGS) entry which is preliminary data.</text>
</comment>
<reference evidence="3 4" key="1">
    <citation type="submission" date="2023-07" db="EMBL/GenBank/DDBJ databases">
        <title>Sorghum-associated microbial communities from plants grown in Nebraska, USA.</title>
        <authorList>
            <person name="Schachtman D."/>
        </authorList>
    </citation>
    <scope>NUCLEOTIDE SEQUENCE [LARGE SCALE GENOMIC DNA]</scope>
    <source>
        <strain evidence="3 4">DS1001</strain>
    </source>
</reference>
<proteinExistence type="predicted"/>
<evidence type="ECO:0000259" key="2">
    <source>
        <dbReference type="Pfam" id="PF24409"/>
    </source>
</evidence>
<dbReference type="Pfam" id="PF24390">
    <property type="entry name" value="PRTase-CE"/>
    <property type="match status" value="1"/>
</dbReference>
<gene>
    <name evidence="3" type="ORF">J2T23_003967</name>
</gene>
<dbReference type="AlphaFoldDB" id="A0AAJ1T1K7"/>
<organism evidence="3 4">
    <name type="scientific">Pseudarthrobacter niigatensis</name>
    <dbReference type="NCBI Taxonomy" id="369935"/>
    <lineage>
        <taxon>Bacteria</taxon>
        <taxon>Bacillati</taxon>
        <taxon>Actinomycetota</taxon>
        <taxon>Actinomycetes</taxon>
        <taxon>Micrococcales</taxon>
        <taxon>Micrococcaceae</taxon>
        <taxon>Pseudarthrobacter</taxon>
    </lineage>
</organism>
<feature type="domain" description="PRTase associated wHTH" evidence="2">
    <location>
        <begin position="291"/>
        <end position="372"/>
    </location>
</feature>
<keyword evidence="4" id="KW-1185">Reference proteome</keyword>
<protein>
    <submittedName>
        <fullName evidence="3">Uncharacterized protein</fullName>
    </submittedName>
</protein>
<dbReference type="InterPro" id="IPR057055">
    <property type="entry name" value="wHTH-PRTase_assoc"/>
</dbReference>